<proteinExistence type="predicted"/>
<evidence type="ECO:0000256" key="1">
    <source>
        <dbReference type="SAM" id="MobiDB-lite"/>
    </source>
</evidence>
<name>A0A7W7I7U6_9ACTN</name>
<dbReference type="EMBL" id="JACHMV010000001">
    <property type="protein sequence ID" value="MBB4772122.1"/>
    <property type="molecule type" value="Genomic_DNA"/>
</dbReference>
<evidence type="ECO:0000313" key="5">
    <source>
        <dbReference type="Proteomes" id="UP001501427"/>
    </source>
</evidence>
<dbReference type="EMBL" id="BAAAHD010000056">
    <property type="protein sequence ID" value="GAA0582983.1"/>
    <property type="molecule type" value="Genomic_DNA"/>
</dbReference>
<dbReference type="AlphaFoldDB" id="A0A7W7I7U6"/>
<reference evidence="3 4" key="2">
    <citation type="submission" date="2020-08" db="EMBL/GenBank/DDBJ databases">
        <title>Sequencing the genomes of 1000 actinobacteria strains.</title>
        <authorList>
            <person name="Klenk H.-P."/>
        </authorList>
    </citation>
    <scope>NUCLEOTIDE SEQUENCE [LARGE SCALE GENOMIC DNA]</scope>
    <source>
        <strain evidence="3 4">DSM 44772</strain>
    </source>
</reference>
<accession>A0A7W7I7U6</accession>
<feature type="compositionally biased region" description="Low complexity" evidence="1">
    <location>
        <begin position="25"/>
        <end position="34"/>
    </location>
</feature>
<evidence type="ECO:0000313" key="4">
    <source>
        <dbReference type="Proteomes" id="UP000549343"/>
    </source>
</evidence>
<reference evidence="2 5" key="1">
    <citation type="journal article" date="2019" name="Int. J. Syst. Evol. Microbiol.">
        <title>The Global Catalogue of Microorganisms (GCM) 10K type strain sequencing project: providing services to taxonomists for standard genome sequencing and annotation.</title>
        <authorList>
            <consortium name="The Broad Institute Genomics Platform"/>
            <consortium name="The Broad Institute Genome Sequencing Center for Infectious Disease"/>
            <person name="Wu L."/>
            <person name="Ma J."/>
        </authorList>
    </citation>
    <scope>NUCLEOTIDE SEQUENCE [LARGE SCALE GENOMIC DNA]</scope>
    <source>
        <strain evidence="2 5">JCM 10667</strain>
    </source>
</reference>
<evidence type="ECO:0000313" key="3">
    <source>
        <dbReference type="EMBL" id="MBB4772122.1"/>
    </source>
</evidence>
<sequence>MPNAFRTAEALRLLGTWAATQDAAGPADYAGQAAIPRSEPDVKAGGTR</sequence>
<reference evidence="2" key="3">
    <citation type="submission" date="2023-12" db="EMBL/GenBank/DDBJ databases">
        <authorList>
            <person name="Sun Q."/>
            <person name="Inoue M."/>
        </authorList>
    </citation>
    <scope>NUCLEOTIDE SEQUENCE</scope>
    <source>
        <strain evidence="2">JCM 10667</strain>
    </source>
</reference>
<protein>
    <submittedName>
        <fullName evidence="3">Uncharacterized protein</fullName>
    </submittedName>
</protein>
<dbReference type="RefSeq" id="WP_184879251.1">
    <property type="nucleotide sequence ID" value="NZ_BAAAHD010000056.1"/>
</dbReference>
<comment type="caution">
    <text evidence="3">The sequence shown here is derived from an EMBL/GenBank/DDBJ whole genome shotgun (WGS) entry which is preliminary data.</text>
</comment>
<gene>
    <name evidence="3" type="ORF">F4557_000540</name>
    <name evidence="2" type="ORF">GCM10009546_51710</name>
</gene>
<organism evidence="3 4">
    <name type="scientific">Actinomadura livida</name>
    <dbReference type="NCBI Taxonomy" id="79909"/>
    <lineage>
        <taxon>Bacteria</taxon>
        <taxon>Bacillati</taxon>
        <taxon>Actinomycetota</taxon>
        <taxon>Actinomycetes</taxon>
        <taxon>Streptosporangiales</taxon>
        <taxon>Thermomonosporaceae</taxon>
        <taxon>Actinomadura</taxon>
    </lineage>
</organism>
<dbReference type="Proteomes" id="UP001501427">
    <property type="component" value="Unassembled WGS sequence"/>
</dbReference>
<evidence type="ECO:0000313" key="2">
    <source>
        <dbReference type="EMBL" id="GAA0582983.1"/>
    </source>
</evidence>
<dbReference type="Proteomes" id="UP000549343">
    <property type="component" value="Unassembled WGS sequence"/>
</dbReference>
<keyword evidence="5" id="KW-1185">Reference proteome</keyword>
<feature type="region of interest" description="Disordered" evidence="1">
    <location>
        <begin position="25"/>
        <end position="48"/>
    </location>
</feature>